<dbReference type="GO" id="GO:0051087">
    <property type="term" value="F:protein-folding chaperone binding"/>
    <property type="evidence" value="ECO:0007669"/>
    <property type="project" value="InterPro"/>
</dbReference>
<feature type="coiled-coil region" evidence="6">
    <location>
        <begin position="87"/>
        <end position="121"/>
    </location>
</feature>
<dbReference type="Pfam" id="PF01025">
    <property type="entry name" value="GrpE"/>
    <property type="match status" value="1"/>
</dbReference>
<dbReference type="PROSITE" id="PS01071">
    <property type="entry name" value="GRPE"/>
    <property type="match status" value="1"/>
</dbReference>
<gene>
    <name evidence="3 8" type="primary">grpE</name>
    <name evidence="8" type="ORF">FDO65_17485</name>
</gene>
<dbReference type="RefSeq" id="WP_137451023.1">
    <property type="nucleotide sequence ID" value="NZ_SZZH01000005.1"/>
</dbReference>
<comment type="subunit">
    <text evidence="3">Homodimer.</text>
</comment>
<keyword evidence="2 3" id="KW-0143">Chaperone</keyword>
<reference evidence="8 9" key="1">
    <citation type="submission" date="2019-05" db="EMBL/GenBank/DDBJ databases">
        <title>Nakamurella sp. N5BH11, whole genome shotgun sequence.</title>
        <authorList>
            <person name="Tuo L."/>
        </authorList>
    </citation>
    <scope>NUCLEOTIDE SEQUENCE [LARGE SCALE GENOMIC DNA]</scope>
    <source>
        <strain evidence="8 9">N5BH11</strain>
    </source>
</reference>
<evidence type="ECO:0000256" key="7">
    <source>
        <dbReference type="SAM" id="MobiDB-lite"/>
    </source>
</evidence>
<evidence type="ECO:0000256" key="2">
    <source>
        <dbReference type="ARBA" id="ARBA00023186"/>
    </source>
</evidence>
<dbReference type="Gene3D" id="3.90.20.20">
    <property type="match status" value="1"/>
</dbReference>
<dbReference type="InterPro" id="IPR000740">
    <property type="entry name" value="GrpE"/>
</dbReference>
<keyword evidence="9" id="KW-1185">Reference proteome</keyword>
<sequence length="244" mass="25396">MSDPGRPDEQEPVIRDRRRIDPQTGLPRETGATAPGSPAGPAGDAPIGPESGNNPFPGGRHAADDPGDPNNAAQPLNVDAGIAGAELELAKQEAAERTADLQRVTAEYANYRRRVDRDREQVVTSAKGTVVTELLPVLDDLDRARAHGDLTGSFGTVADKFVAALRKLGLEPVGAEGEAFDPARHEAVQFGTSADVTEPTVTSVFRSGYTLGDKLLRPAVVVVTGPEHGSSGDTTADSTDAAGS</sequence>
<dbReference type="Gene3D" id="2.30.22.10">
    <property type="entry name" value="Head domain of nucleotide exchange factor GrpE"/>
    <property type="match status" value="1"/>
</dbReference>
<dbReference type="PANTHER" id="PTHR21237">
    <property type="entry name" value="GRPE PROTEIN"/>
    <property type="match status" value="1"/>
</dbReference>
<comment type="function">
    <text evidence="3 4">Participates actively in the response to hyperosmotic and heat shock by preventing the aggregation of stress-denatured proteins, in association with DnaK and GrpE. It is the nucleotide exchange factor for DnaK and may function as a thermosensor. Unfolded proteins bind initially to DnaJ; upon interaction with the DnaJ-bound protein, DnaK hydrolyzes its bound ATP, resulting in the formation of a stable complex. GrpE releases ADP from DnaK; ATP binding to DnaK triggers the release of the substrate protein, thus completing the reaction cycle. Several rounds of ATP-dependent interactions between DnaJ, DnaK and GrpE are required for fully efficient folding.</text>
</comment>
<accession>A0A4U6QBN4</accession>
<feature type="region of interest" description="Disordered" evidence="7">
    <location>
        <begin position="1"/>
        <end position="79"/>
    </location>
</feature>
<dbReference type="GO" id="GO:0042803">
    <property type="term" value="F:protein homodimerization activity"/>
    <property type="evidence" value="ECO:0007669"/>
    <property type="project" value="InterPro"/>
</dbReference>
<dbReference type="CDD" id="cd00446">
    <property type="entry name" value="GrpE"/>
    <property type="match status" value="1"/>
</dbReference>
<dbReference type="EMBL" id="SZZH01000005">
    <property type="protein sequence ID" value="TKV57319.1"/>
    <property type="molecule type" value="Genomic_DNA"/>
</dbReference>
<evidence type="ECO:0000256" key="6">
    <source>
        <dbReference type="SAM" id="Coils"/>
    </source>
</evidence>
<comment type="similarity">
    <text evidence="1 3 5">Belongs to the GrpE family.</text>
</comment>
<evidence type="ECO:0000313" key="8">
    <source>
        <dbReference type="EMBL" id="TKV57319.1"/>
    </source>
</evidence>
<evidence type="ECO:0000256" key="1">
    <source>
        <dbReference type="ARBA" id="ARBA00009054"/>
    </source>
</evidence>
<protein>
    <recommendedName>
        <fullName evidence="3 4">Protein GrpE</fullName>
    </recommendedName>
    <alternativeName>
        <fullName evidence="3">HSP-70 cofactor</fullName>
    </alternativeName>
</protein>
<dbReference type="HAMAP" id="MF_01151">
    <property type="entry name" value="GrpE"/>
    <property type="match status" value="1"/>
</dbReference>
<dbReference type="SUPFAM" id="SSF51064">
    <property type="entry name" value="Head domain of nucleotide exchange factor GrpE"/>
    <property type="match status" value="1"/>
</dbReference>
<keyword evidence="3" id="KW-0963">Cytoplasm</keyword>
<evidence type="ECO:0000256" key="3">
    <source>
        <dbReference type="HAMAP-Rule" id="MF_01151"/>
    </source>
</evidence>
<dbReference type="GO" id="GO:0005737">
    <property type="term" value="C:cytoplasm"/>
    <property type="evidence" value="ECO:0007669"/>
    <property type="project" value="UniProtKB-SubCell"/>
</dbReference>
<dbReference type="Proteomes" id="UP000306985">
    <property type="component" value="Unassembled WGS sequence"/>
</dbReference>
<dbReference type="GO" id="GO:0051082">
    <property type="term" value="F:unfolded protein binding"/>
    <property type="evidence" value="ECO:0007669"/>
    <property type="project" value="TreeGrafter"/>
</dbReference>
<proteinExistence type="inferred from homology"/>
<dbReference type="GO" id="GO:0006457">
    <property type="term" value="P:protein folding"/>
    <property type="evidence" value="ECO:0007669"/>
    <property type="project" value="InterPro"/>
</dbReference>
<evidence type="ECO:0000313" key="9">
    <source>
        <dbReference type="Proteomes" id="UP000306985"/>
    </source>
</evidence>
<dbReference type="InterPro" id="IPR009012">
    <property type="entry name" value="GrpE_head"/>
</dbReference>
<feature type="compositionally biased region" description="Low complexity" evidence="7">
    <location>
        <begin position="31"/>
        <end position="49"/>
    </location>
</feature>
<feature type="compositionally biased region" description="Basic and acidic residues" evidence="7">
    <location>
        <begin position="1"/>
        <end position="21"/>
    </location>
</feature>
<dbReference type="NCBIfam" id="NF010761">
    <property type="entry name" value="PRK14164.1"/>
    <property type="match status" value="1"/>
</dbReference>
<comment type="caution">
    <text evidence="8">The sequence shown here is derived from an EMBL/GenBank/DDBJ whole genome shotgun (WGS) entry which is preliminary data.</text>
</comment>
<name>A0A4U6QBN4_9ACTN</name>
<comment type="subcellular location">
    <subcellularLocation>
        <location evidence="3">Cytoplasm</location>
    </subcellularLocation>
</comment>
<dbReference type="SUPFAM" id="SSF58014">
    <property type="entry name" value="Coiled-coil domain of nucleotide exchange factor GrpE"/>
    <property type="match status" value="1"/>
</dbReference>
<dbReference type="PRINTS" id="PR00773">
    <property type="entry name" value="GRPEPROTEIN"/>
</dbReference>
<dbReference type="OrthoDB" id="5191115at2"/>
<dbReference type="GO" id="GO:0000774">
    <property type="term" value="F:adenyl-nucleotide exchange factor activity"/>
    <property type="evidence" value="ECO:0007669"/>
    <property type="project" value="InterPro"/>
</dbReference>
<dbReference type="InterPro" id="IPR013805">
    <property type="entry name" value="GrpE_CC"/>
</dbReference>
<keyword evidence="6" id="KW-0175">Coiled coil</keyword>
<keyword evidence="3 4" id="KW-0346">Stress response</keyword>
<dbReference type="AlphaFoldDB" id="A0A4U6QBN4"/>
<organism evidence="8 9">
    <name type="scientific">Nakamurella flava</name>
    <dbReference type="NCBI Taxonomy" id="2576308"/>
    <lineage>
        <taxon>Bacteria</taxon>
        <taxon>Bacillati</taxon>
        <taxon>Actinomycetota</taxon>
        <taxon>Actinomycetes</taxon>
        <taxon>Nakamurellales</taxon>
        <taxon>Nakamurellaceae</taxon>
        <taxon>Nakamurella</taxon>
    </lineage>
</organism>
<feature type="region of interest" description="Disordered" evidence="7">
    <location>
        <begin position="224"/>
        <end position="244"/>
    </location>
</feature>
<dbReference type="PANTHER" id="PTHR21237:SF23">
    <property type="entry name" value="GRPE PROTEIN HOMOLOG, MITOCHONDRIAL"/>
    <property type="match status" value="1"/>
</dbReference>
<evidence type="ECO:0000256" key="5">
    <source>
        <dbReference type="RuleBase" id="RU004478"/>
    </source>
</evidence>
<evidence type="ECO:0000256" key="4">
    <source>
        <dbReference type="RuleBase" id="RU000639"/>
    </source>
</evidence>